<organism evidence="3 4">
    <name type="scientific">Orbilia brochopaga</name>
    <dbReference type="NCBI Taxonomy" id="3140254"/>
    <lineage>
        <taxon>Eukaryota</taxon>
        <taxon>Fungi</taxon>
        <taxon>Dikarya</taxon>
        <taxon>Ascomycota</taxon>
        <taxon>Pezizomycotina</taxon>
        <taxon>Orbiliomycetes</taxon>
        <taxon>Orbiliales</taxon>
        <taxon>Orbiliaceae</taxon>
        <taxon>Orbilia</taxon>
    </lineage>
</organism>
<feature type="compositionally biased region" description="Acidic residues" evidence="1">
    <location>
        <begin position="495"/>
        <end position="510"/>
    </location>
</feature>
<accession>A0AAV9UHX5</accession>
<evidence type="ECO:0000256" key="2">
    <source>
        <dbReference type="SAM" id="Phobius"/>
    </source>
</evidence>
<name>A0AAV9UHX5_9PEZI</name>
<evidence type="ECO:0000256" key="1">
    <source>
        <dbReference type="SAM" id="MobiDB-lite"/>
    </source>
</evidence>
<feature type="transmembrane region" description="Helical" evidence="2">
    <location>
        <begin position="29"/>
        <end position="50"/>
    </location>
</feature>
<protein>
    <submittedName>
        <fullName evidence="3">Uncharacterized protein</fullName>
    </submittedName>
</protein>
<dbReference type="Proteomes" id="UP001375240">
    <property type="component" value="Unassembled WGS sequence"/>
</dbReference>
<feature type="compositionally biased region" description="Low complexity" evidence="1">
    <location>
        <begin position="625"/>
        <end position="636"/>
    </location>
</feature>
<feature type="region of interest" description="Disordered" evidence="1">
    <location>
        <begin position="153"/>
        <end position="185"/>
    </location>
</feature>
<feature type="compositionally biased region" description="Acidic residues" evidence="1">
    <location>
        <begin position="340"/>
        <end position="361"/>
    </location>
</feature>
<dbReference type="AlphaFoldDB" id="A0AAV9UHX5"/>
<gene>
    <name evidence="3" type="ORF">TWF696_008986</name>
</gene>
<proteinExistence type="predicted"/>
<evidence type="ECO:0000313" key="3">
    <source>
        <dbReference type="EMBL" id="KAK6340661.1"/>
    </source>
</evidence>
<keyword evidence="2" id="KW-0472">Membrane</keyword>
<dbReference type="EMBL" id="JAVHNQ010000008">
    <property type="protein sequence ID" value="KAK6340661.1"/>
    <property type="molecule type" value="Genomic_DNA"/>
</dbReference>
<sequence length="636" mass="67354">MSPLSSFTAALPRTPSPRGNGVREGSTPVVGYVIMALCLITFSVSLIPMICDVLDAVQIAYAYFGMLGAGILARFPLKNVSGTQRRSSLASAFAEWADVSAVLPVVELVALVALVGSFASRRSRLAGELGRYIGLDVEEAVFLEREKRPVQIGTAGPLHSAPQPRGSDVDELRRRLRSNDEHRASKARNLRVREIRRSVRRGGYAEVATQTECRCVCVGQRGGLAATADKPLEIVLAVVAESVPEAAGELVGGGSDAGLATATVHPATALGVVGIVDDGAAGAVAGAGSSLAGELAGSEAEEAGSHGDEEGDAQGHGGARPEEQSHVVIPGHGGARPEIEDADGDVEMADYEAMDEEEEEPSQGGAWPVSSSYEEQPGPGDVGSADEEEAAEYEGENEEEDEEEDEDEGAGGARQVAEWQAPQEIPPMSPGSRLARLLAIPSPGTSSVGGAGRVGVQESSPRGELLPTGHGGAGPEDEEEQTQLERDLLQFFGELPEEEAESESESESGEGEGSTVDADPEGERGEEQRGEEEGEAHDDVPEADRASYIARPNIRPLPRRRRLLLQPQPQPQPQPQQAEVEEEEGPGEAGPVVVRSRGDVVAEADRATYIQRPNIRPLPRRRRAQLQQPQQPREEQ</sequence>
<keyword evidence="4" id="KW-1185">Reference proteome</keyword>
<feature type="transmembrane region" description="Helical" evidence="2">
    <location>
        <begin position="56"/>
        <end position="75"/>
    </location>
</feature>
<keyword evidence="2" id="KW-1133">Transmembrane helix</keyword>
<feature type="compositionally biased region" description="Basic and acidic residues" evidence="1">
    <location>
        <begin position="167"/>
        <end position="184"/>
    </location>
</feature>
<comment type="caution">
    <text evidence="3">The sequence shown here is derived from an EMBL/GenBank/DDBJ whole genome shotgun (WGS) entry which is preliminary data.</text>
</comment>
<feature type="region of interest" description="Disordered" evidence="1">
    <location>
        <begin position="1"/>
        <end position="23"/>
    </location>
</feature>
<feature type="region of interest" description="Disordered" evidence="1">
    <location>
        <begin position="293"/>
        <end position="636"/>
    </location>
</feature>
<keyword evidence="2" id="KW-0812">Transmembrane</keyword>
<reference evidence="3 4" key="1">
    <citation type="submission" date="2019-10" db="EMBL/GenBank/DDBJ databases">
        <authorList>
            <person name="Palmer J.M."/>
        </authorList>
    </citation>
    <scope>NUCLEOTIDE SEQUENCE [LARGE SCALE GENOMIC DNA]</scope>
    <source>
        <strain evidence="3 4">TWF696</strain>
    </source>
</reference>
<feature type="compositionally biased region" description="Acidic residues" evidence="1">
    <location>
        <begin position="384"/>
        <end position="409"/>
    </location>
</feature>
<feature type="compositionally biased region" description="Basic and acidic residues" evidence="1">
    <location>
        <begin position="596"/>
        <end position="606"/>
    </location>
</feature>
<feature type="transmembrane region" description="Helical" evidence="2">
    <location>
        <begin position="96"/>
        <end position="119"/>
    </location>
</feature>
<evidence type="ECO:0000313" key="4">
    <source>
        <dbReference type="Proteomes" id="UP001375240"/>
    </source>
</evidence>